<reference evidence="1 2" key="1">
    <citation type="journal article" date="2003" name="Int. J. Syst. Evol. Microbiol.">
        <title>Towards a standardized format for the description of a novel species (of an established genus): Ochrobactrum gallinifaecis sp. nov.</title>
        <authorList>
            <person name="Kampfer P."/>
            <person name="Buczolits S."/>
            <person name="Albrecht A."/>
            <person name="Busse H.J."/>
            <person name="Stackebrandt E."/>
        </authorList>
    </citation>
    <scope>NUCLEOTIDE SEQUENCE [LARGE SCALE GENOMIC DNA]</scope>
    <source>
        <strain evidence="1 2">ISO 196</strain>
    </source>
</reference>
<dbReference type="AlphaFoldDB" id="A0A502BMZ3"/>
<proteinExistence type="predicted"/>
<accession>A0A502BMZ3</accession>
<comment type="caution">
    <text evidence="1">The sequence shown here is derived from an EMBL/GenBank/DDBJ whole genome shotgun (WGS) entry which is preliminary data.</text>
</comment>
<keyword evidence="2" id="KW-1185">Reference proteome</keyword>
<gene>
    <name evidence="1" type="ORF">FHY56_10800</name>
</gene>
<dbReference type="Proteomes" id="UP000315388">
    <property type="component" value="Unassembled WGS sequence"/>
</dbReference>
<dbReference type="RefSeq" id="WP_140905172.1">
    <property type="nucleotide sequence ID" value="NZ_JBHTMD010000007.1"/>
</dbReference>
<dbReference type="OrthoDB" id="7770859at2"/>
<organism evidence="1 2">
    <name type="scientific">Brucella gallinifaecis</name>
    <dbReference type="NCBI Taxonomy" id="215590"/>
    <lineage>
        <taxon>Bacteria</taxon>
        <taxon>Pseudomonadati</taxon>
        <taxon>Pseudomonadota</taxon>
        <taxon>Alphaproteobacteria</taxon>
        <taxon>Hyphomicrobiales</taxon>
        <taxon>Brucellaceae</taxon>
        <taxon>Brucella/Ochrobactrum group</taxon>
        <taxon>Brucella</taxon>
    </lineage>
</organism>
<protein>
    <submittedName>
        <fullName evidence="1">Uncharacterized protein</fullName>
    </submittedName>
</protein>
<name>A0A502BMZ3_9HYPH</name>
<evidence type="ECO:0000313" key="2">
    <source>
        <dbReference type="Proteomes" id="UP000315388"/>
    </source>
</evidence>
<evidence type="ECO:0000313" key="1">
    <source>
        <dbReference type="EMBL" id="TPF75197.1"/>
    </source>
</evidence>
<dbReference type="EMBL" id="VEWJ01000006">
    <property type="protein sequence ID" value="TPF75197.1"/>
    <property type="molecule type" value="Genomic_DNA"/>
</dbReference>
<sequence>MRNISAENHAALQGRVLVARDFLWLVALNRQTNAPETEGLWSDVGNITAPITHPDSGLPVTREWYGTGSLVAIDDIPLVANLAVQEVNIRMSQVHEEVERIVRDYDCQQARVEIYRGLFDPNSRQLVAPAECRFIGFVDRIEISTPSENEEGAVTMTCVSHTQEFTRSNPDTRSDATQRLRLSTDGFYQDADTATEWEIWWGSEKGKVPTQKKKKKFLGLF</sequence>